<organism evidence="1 2">
    <name type="scientific">Providencia stuartii</name>
    <dbReference type="NCBI Taxonomy" id="588"/>
    <lineage>
        <taxon>Bacteria</taxon>
        <taxon>Pseudomonadati</taxon>
        <taxon>Pseudomonadota</taxon>
        <taxon>Gammaproteobacteria</taxon>
        <taxon>Enterobacterales</taxon>
        <taxon>Morganellaceae</taxon>
        <taxon>Providencia</taxon>
    </lineage>
</organism>
<proteinExistence type="predicted"/>
<name>A0A1S1HMU2_PROST</name>
<gene>
    <name evidence="1" type="ORF">A3Q29_06790</name>
</gene>
<reference evidence="1 2" key="1">
    <citation type="submission" date="2016-03" db="EMBL/GenBank/DDBJ databases">
        <title>Genome sequence of Providencia stuartii strain, isolated from the salivary glands of larval Lucilia sericata.</title>
        <authorList>
            <person name="Yuan Y."/>
            <person name="Zhang Y."/>
            <person name="Fu S."/>
            <person name="Crippen T.L."/>
            <person name="Visi D."/>
            <person name="Benbow M.E."/>
            <person name="Allen M."/>
            <person name="Tomberlin J.K."/>
            <person name="Sze S.-H."/>
            <person name="Tarone A.M."/>
        </authorList>
    </citation>
    <scope>NUCLEOTIDE SEQUENCE [LARGE SCALE GENOMIC DNA]</scope>
    <source>
        <strain evidence="1 2">Crippen</strain>
    </source>
</reference>
<keyword evidence="2" id="KW-1185">Reference proteome</keyword>
<comment type="caution">
    <text evidence="1">The sequence shown here is derived from an EMBL/GenBank/DDBJ whole genome shotgun (WGS) entry which is preliminary data.</text>
</comment>
<sequence length="77" mass="8200">MTDKTGGAAFPVPATELHGTDTGMSLRDYLAAKAMQGDLASQSVSLGHFANDASEESLVNRANFYYRMADAMLKARG</sequence>
<dbReference type="EMBL" id="LVIE01000190">
    <property type="protein sequence ID" value="OHT23132.1"/>
    <property type="molecule type" value="Genomic_DNA"/>
</dbReference>
<dbReference type="Proteomes" id="UP000179588">
    <property type="component" value="Unassembled WGS sequence"/>
</dbReference>
<evidence type="ECO:0000313" key="1">
    <source>
        <dbReference type="EMBL" id="OHT23132.1"/>
    </source>
</evidence>
<dbReference type="AlphaFoldDB" id="A0A1S1HMU2"/>
<evidence type="ECO:0000313" key="2">
    <source>
        <dbReference type="Proteomes" id="UP000179588"/>
    </source>
</evidence>
<accession>A0A1S1HMU2</accession>
<protein>
    <submittedName>
        <fullName evidence="1">Uncharacterized protein</fullName>
    </submittedName>
</protein>